<comment type="caution">
    <text evidence="1">The sequence shown here is derived from an EMBL/GenBank/DDBJ whole genome shotgun (WGS) entry which is preliminary data.</text>
</comment>
<keyword evidence="2" id="KW-1185">Reference proteome</keyword>
<evidence type="ECO:0000313" key="2">
    <source>
        <dbReference type="Proteomes" id="UP000189970"/>
    </source>
</evidence>
<sequence length="132" mass="14864">MSYEIDICCHVSGNDFSPNKAEKLIELKFENKIEVGDLILIGKFKDTLSIIGSASLSPFSNQDKFSDDYLINFIELLSENIDILKSCGVQNFDLSLGIFYKDQCNFSFSSQIIKLLNQTGLTLNISCFQIEN</sequence>
<evidence type="ECO:0008006" key="3">
    <source>
        <dbReference type="Google" id="ProtNLM"/>
    </source>
</evidence>
<organism evidence="1 2">
    <name type="scientific">Vagococcus martis</name>
    <dbReference type="NCBI Taxonomy" id="1768210"/>
    <lineage>
        <taxon>Bacteria</taxon>
        <taxon>Bacillati</taxon>
        <taxon>Bacillota</taxon>
        <taxon>Bacilli</taxon>
        <taxon>Lactobacillales</taxon>
        <taxon>Enterococcaceae</taxon>
        <taxon>Vagococcus</taxon>
    </lineage>
</organism>
<dbReference type="EMBL" id="MVAB01000001">
    <property type="protein sequence ID" value="OPF87085.1"/>
    <property type="molecule type" value="Genomic_DNA"/>
</dbReference>
<dbReference type="RefSeq" id="WP_079345287.1">
    <property type="nucleotide sequence ID" value="NZ_MVAB01000001.1"/>
</dbReference>
<dbReference type="Proteomes" id="UP000189970">
    <property type="component" value="Unassembled WGS sequence"/>
</dbReference>
<evidence type="ECO:0000313" key="1">
    <source>
        <dbReference type="EMBL" id="OPF87085.1"/>
    </source>
</evidence>
<proteinExistence type="predicted"/>
<dbReference type="AlphaFoldDB" id="A0A1V4DF25"/>
<accession>A0A1V4DF25</accession>
<gene>
    <name evidence="1" type="ORF">BW731_02125</name>
</gene>
<reference evidence="1 2" key="1">
    <citation type="submission" date="2017-02" db="EMBL/GenBank/DDBJ databases">
        <title>Vagococcus cremeus sp. nov., isolated from the small intestine of a marten, Martes flavigula.</title>
        <authorList>
            <person name="Tak E.J."/>
            <person name="Bae J.-W."/>
        </authorList>
    </citation>
    <scope>NUCLEOTIDE SEQUENCE [LARGE SCALE GENOMIC DNA]</scope>
    <source>
        <strain evidence="1 2">D7T301</strain>
    </source>
</reference>
<name>A0A1V4DF25_9ENTE</name>
<protein>
    <recommendedName>
        <fullName evidence="3">DUF4279 domain-containing protein</fullName>
    </recommendedName>
</protein>